<evidence type="ECO:0000256" key="1">
    <source>
        <dbReference type="SAM" id="MobiDB-lite"/>
    </source>
</evidence>
<dbReference type="EMBL" id="RRUE01000002">
    <property type="protein sequence ID" value="RRN43454.1"/>
    <property type="molecule type" value="Genomic_DNA"/>
</dbReference>
<feature type="compositionally biased region" description="Low complexity" evidence="1">
    <location>
        <begin position="91"/>
        <end position="105"/>
    </location>
</feature>
<dbReference type="Proteomes" id="UP000270261">
    <property type="component" value="Unassembled WGS sequence"/>
</dbReference>
<reference evidence="3 4" key="1">
    <citation type="submission" date="2018-11" db="EMBL/GenBank/DDBJ databases">
        <title>Genome sequencing of Lautropia sp. KCOM 2505 (= ChDC F240).</title>
        <authorList>
            <person name="Kook J.-K."/>
            <person name="Park S.-N."/>
            <person name="Lim Y.K."/>
        </authorList>
    </citation>
    <scope>NUCLEOTIDE SEQUENCE [LARGE SCALE GENOMIC DNA]</scope>
    <source>
        <strain evidence="3 4">KCOM 2505</strain>
    </source>
</reference>
<dbReference type="RefSeq" id="WP_125095666.1">
    <property type="nucleotide sequence ID" value="NZ_RRUE01000002.1"/>
</dbReference>
<comment type="caution">
    <text evidence="3">The sequence shown here is derived from an EMBL/GenBank/DDBJ whole genome shotgun (WGS) entry which is preliminary data.</text>
</comment>
<evidence type="ECO:0000313" key="4">
    <source>
        <dbReference type="Proteomes" id="UP000270261"/>
    </source>
</evidence>
<dbReference type="OrthoDB" id="19542at2"/>
<feature type="chain" id="PRO_5019125723" description="Lipoprotein" evidence="2">
    <location>
        <begin position="25"/>
        <end position="692"/>
    </location>
</feature>
<keyword evidence="4" id="KW-1185">Reference proteome</keyword>
<keyword evidence="2" id="KW-0732">Signal</keyword>
<feature type="region of interest" description="Disordered" evidence="1">
    <location>
        <begin position="28"/>
        <end position="112"/>
    </location>
</feature>
<evidence type="ECO:0000313" key="3">
    <source>
        <dbReference type="EMBL" id="RRN43454.1"/>
    </source>
</evidence>
<gene>
    <name evidence="3" type="ORF">EHV23_08295</name>
</gene>
<organism evidence="3 4">
    <name type="scientific">Lautropia dentalis</name>
    <dbReference type="NCBI Taxonomy" id="2490857"/>
    <lineage>
        <taxon>Bacteria</taxon>
        <taxon>Pseudomonadati</taxon>
        <taxon>Pseudomonadota</taxon>
        <taxon>Betaproteobacteria</taxon>
        <taxon>Burkholderiales</taxon>
        <taxon>Burkholderiaceae</taxon>
        <taxon>Lautropia</taxon>
    </lineage>
</organism>
<name>A0A426FL24_9BURK</name>
<sequence>MISLFQKRPLVACIGAIFVLGLSACGGGSEGSAPPASSSGDIQTKAVQGSDAGKAASPASGTDDSTGSQNAGSTATRAGEQSASAAGQPVGAAEGAAGTARAAAADTSQPATMEEPITARAVRGDVLATAVVQGASATRALAAPAEQISLQQWKDGGFAEKPTEPTVLYSEKLAAAANPGDALGPFTFDSRLWIDATRVPHSFDALRVRFGLSSGYPLATLPAGAAQDAEVLRVGRQLQAERQVMGQGRTYGEPQVKTATAASDTVIRRNARFQRDGQFISWEGDKSDPNAVSVEWWLRFPAGGRNDRQFDLCMYVRGWGMAEGNDCGTCQVAKVERENCGQWEVPQNWQPGQPLTYRGQKLQETRERLRFDSDGNPYDYYRYYQDWKSGGPDRNAEDADVVPAKATAPLGEEGISGAALSAMLDGLSARARKQVNLPQYRDAVAAAPLGTRVPNAPEPARISQESRCDIASYEDHKDSGADGYSPALGPYTCRDYTQSLSRDANSPGSPADFYRRFVRVGVTAPVEADDFQGSHAVVLGKTVQATVSHLDASEVVQNFDLTLDAGKRMVLHDDALARFGVLREWRANENGQDRRVRLMVVQGKTEGTADLCWRVETPQVHRTSCSVWHIPSGWKRGQPLQLQDQYVEDARVHYPDESGMRYWEAVPADGVPVQADAGAATGTGTDGAAAAR</sequence>
<feature type="compositionally biased region" description="Polar residues" evidence="1">
    <location>
        <begin position="59"/>
        <end position="85"/>
    </location>
</feature>
<evidence type="ECO:0000256" key="2">
    <source>
        <dbReference type="SAM" id="SignalP"/>
    </source>
</evidence>
<evidence type="ECO:0008006" key="5">
    <source>
        <dbReference type="Google" id="ProtNLM"/>
    </source>
</evidence>
<proteinExistence type="predicted"/>
<accession>A0A426FL24</accession>
<dbReference type="PROSITE" id="PS51257">
    <property type="entry name" value="PROKAR_LIPOPROTEIN"/>
    <property type="match status" value="1"/>
</dbReference>
<protein>
    <recommendedName>
        <fullName evidence="5">Lipoprotein</fullName>
    </recommendedName>
</protein>
<feature type="compositionally biased region" description="Low complexity" evidence="1">
    <location>
        <begin position="31"/>
        <end position="40"/>
    </location>
</feature>
<dbReference type="AlphaFoldDB" id="A0A426FL24"/>
<feature type="signal peptide" evidence="2">
    <location>
        <begin position="1"/>
        <end position="24"/>
    </location>
</feature>